<dbReference type="AlphaFoldDB" id="A0A074XJ79"/>
<evidence type="ECO:0000313" key="1">
    <source>
        <dbReference type="EMBL" id="KEQ85575.1"/>
    </source>
</evidence>
<dbReference type="Gene3D" id="1.20.140.10">
    <property type="entry name" value="Butyryl-CoA Dehydrogenase, subunit A, domain 3"/>
    <property type="match status" value="1"/>
</dbReference>
<dbReference type="EMBL" id="KL584980">
    <property type="protein sequence ID" value="KEQ85575.1"/>
    <property type="molecule type" value="Genomic_DNA"/>
</dbReference>
<dbReference type="SUPFAM" id="SSF56645">
    <property type="entry name" value="Acyl-CoA dehydrogenase NM domain-like"/>
    <property type="match status" value="1"/>
</dbReference>
<dbReference type="GO" id="GO:0033540">
    <property type="term" value="P:fatty acid beta-oxidation using acyl-CoA oxidase"/>
    <property type="evidence" value="ECO:0007669"/>
    <property type="project" value="TreeGrafter"/>
</dbReference>
<dbReference type="PANTHER" id="PTHR10909">
    <property type="entry name" value="ELECTRON TRANSPORT OXIDOREDUCTASE"/>
    <property type="match status" value="1"/>
</dbReference>
<gene>
    <name evidence="1" type="ORF">M438DRAFT_317292</name>
</gene>
<dbReference type="GO" id="GO:0055088">
    <property type="term" value="P:lipid homeostasis"/>
    <property type="evidence" value="ECO:0007669"/>
    <property type="project" value="TreeGrafter"/>
</dbReference>
<dbReference type="HOGENOM" id="CLU_028041_1_0_1"/>
<dbReference type="Gene3D" id="2.40.110.10">
    <property type="entry name" value="Butyryl-CoA Dehydrogenase, subunit A, domain 2"/>
    <property type="match status" value="1"/>
</dbReference>
<dbReference type="GeneID" id="40745045"/>
<name>A0A074XJ79_AURPU</name>
<dbReference type="GO" id="GO:0005504">
    <property type="term" value="F:fatty acid binding"/>
    <property type="evidence" value="ECO:0007669"/>
    <property type="project" value="TreeGrafter"/>
</dbReference>
<dbReference type="InterPro" id="IPR009100">
    <property type="entry name" value="AcylCoA_DH/oxidase_NM_dom_sf"/>
</dbReference>
<dbReference type="Proteomes" id="UP000030706">
    <property type="component" value="Unassembled WGS sequence"/>
</dbReference>
<dbReference type="GO" id="GO:0003997">
    <property type="term" value="F:acyl-CoA oxidase activity"/>
    <property type="evidence" value="ECO:0007669"/>
    <property type="project" value="InterPro"/>
</dbReference>
<organism evidence="1 2">
    <name type="scientific">Aureobasidium pullulans EXF-150</name>
    <dbReference type="NCBI Taxonomy" id="1043002"/>
    <lineage>
        <taxon>Eukaryota</taxon>
        <taxon>Fungi</taxon>
        <taxon>Dikarya</taxon>
        <taxon>Ascomycota</taxon>
        <taxon>Pezizomycotina</taxon>
        <taxon>Dothideomycetes</taxon>
        <taxon>Dothideomycetidae</taxon>
        <taxon>Dothideales</taxon>
        <taxon>Saccotheciaceae</taxon>
        <taxon>Aureobasidium</taxon>
    </lineage>
</organism>
<dbReference type="RefSeq" id="XP_029761762.1">
    <property type="nucleotide sequence ID" value="XM_029902739.1"/>
</dbReference>
<reference evidence="1 2" key="1">
    <citation type="journal article" date="2014" name="BMC Genomics">
        <title>Genome sequencing of four Aureobasidium pullulans varieties: biotechnological potential, stress tolerance, and description of new species.</title>
        <authorList>
            <person name="Gostin Ar C."/>
            <person name="Ohm R.A."/>
            <person name="Kogej T."/>
            <person name="Sonjak S."/>
            <person name="Turk M."/>
            <person name="Zajc J."/>
            <person name="Zalar P."/>
            <person name="Grube M."/>
            <person name="Sun H."/>
            <person name="Han J."/>
            <person name="Sharma A."/>
            <person name="Chiniquy J."/>
            <person name="Ngan C.Y."/>
            <person name="Lipzen A."/>
            <person name="Barry K."/>
            <person name="Grigoriev I.V."/>
            <person name="Gunde-Cimerman N."/>
        </authorList>
    </citation>
    <scope>NUCLEOTIDE SEQUENCE [LARGE SCALE GENOMIC DNA]</scope>
    <source>
        <strain evidence="1 2">EXF-150</strain>
    </source>
</reference>
<accession>A0A074XJ79</accession>
<proteinExistence type="predicted"/>
<dbReference type="SUPFAM" id="SSF47203">
    <property type="entry name" value="Acyl-CoA dehydrogenase C-terminal domain-like"/>
    <property type="match status" value="1"/>
</dbReference>
<dbReference type="STRING" id="1043002.A0A074XJ79"/>
<protein>
    <recommendedName>
        <fullName evidence="3">Acyl-CoA dehydrogenase NM domain-like protein</fullName>
    </recommendedName>
</protein>
<keyword evidence="2" id="KW-1185">Reference proteome</keyword>
<dbReference type="GO" id="GO:0071949">
    <property type="term" value="F:FAD binding"/>
    <property type="evidence" value="ECO:0007669"/>
    <property type="project" value="InterPro"/>
</dbReference>
<dbReference type="InterPro" id="IPR012258">
    <property type="entry name" value="Acyl-CoA_oxidase"/>
</dbReference>
<evidence type="ECO:0000313" key="2">
    <source>
        <dbReference type="Proteomes" id="UP000030706"/>
    </source>
</evidence>
<dbReference type="OrthoDB" id="538336at2759"/>
<dbReference type="PANTHER" id="PTHR10909:SF382">
    <property type="entry name" value="ACYL-COENZYME A OXIDASE"/>
    <property type="match status" value="1"/>
</dbReference>
<dbReference type="InterPro" id="IPR036250">
    <property type="entry name" value="AcylCo_DH-like_C"/>
</dbReference>
<sequence>METLPTGLLTFQDRTLEQAKTSSTIYLTKLPLFQPRLDATREEAFELSYQRAKALNDHYGLTADDIISLSTKFFDMHCDDIILRDVGSHALLSIQHNLAAGTIAPYVRRSPGLQDLLDKILRFEVSAGFMLTELGHGLDCKNLETEVRLQDDGTFILHTPRQEAAKFVPPSMPIANLPRIAIVMAKLVVKQEDLGIRPVIVALGDGTQMCKGVTSRLLPYMGGIQAPYAITSFENVILPSNAVLGSLEKPANMRENFFNQIGRISPGTLAMSMIMIPALKLVTYIAGKYSLRRTVGVAEKKRIPIILFRTQQMPILHALAKLAVMVPFAKQCVEWFKDTSFKPEVRYGFAVIMKAVFIRMAQRSIPELVERCGAQGLFHHNQICDADNMVRACAISEGDTLVTSIRLAVELCLGKYMMPEATRTDCLLAKYEAGLAEDAMNTINSIPEGHRSTEFNRQLIPHCRPIVEGIGDRMVYETALARKVDKDLLTLWEVGAIKENLSWYVEKGLLTREKFWETENQALSAVESRTEELIGQLDMEAYVTAPIVEQSLFDDFVAGLPTFTGDTMLSLV</sequence>
<dbReference type="InterPro" id="IPR046373">
    <property type="entry name" value="Acyl-CoA_Oxase/DH_mid-dom_sf"/>
</dbReference>
<evidence type="ECO:0008006" key="3">
    <source>
        <dbReference type="Google" id="ProtNLM"/>
    </source>
</evidence>
<dbReference type="GO" id="GO:0005777">
    <property type="term" value="C:peroxisome"/>
    <property type="evidence" value="ECO:0007669"/>
    <property type="project" value="InterPro"/>
</dbReference>